<evidence type="ECO:0000256" key="1">
    <source>
        <dbReference type="SAM" id="MobiDB-lite"/>
    </source>
</evidence>
<feature type="compositionally biased region" description="Basic residues" evidence="1">
    <location>
        <begin position="139"/>
        <end position="149"/>
    </location>
</feature>
<accession>A0A822YJG2</accession>
<evidence type="ECO:0000313" key="3">
    <source>
        <dbReference type="Proteomes" id="UP000607653"/>
    </source>
</evidence>
<feature type="compositionally biased region" description="Polar residues" evidence="1">
    <location>
        <begin position="1"/>
        <end position="31"/>
    </location>
</feature>
<protein>
    <submittedName>
        <fullName evidence="2">Uncharacterized protein</fullName>
    </submittedName>
</protein>
<feature type="compositionally biased region" description="Low complexity" evidence="1">
    <location>
        <begin position="82"/>
        <end position="108"/>
    </location>
</feature>
<dbReference type="EMBL" id="DUZY01000003">
    <property type="protein sequence ID" value="DAD32657.1"/>
    <property type="molecule type" value="Genomic_DNA"/>
</dbReference>
<feature type="region of interest" description="Disordered" evidence="1">
    <location>
        <begin position="129"/>
        <end position="155"/>
    </location>
</feature>
<evidence type="ECO:0000313" key="2">
    <source>
        <dbReference type="EMBL" id="DAD32657.1"/>
    </source>
</evidence>
<sequence length="155" mass="16812">MDANSTNGASIPSNLTASDTESVSSGKTSGVQECKGMSRARTRPRGISVTARFWQETNIRLRCLQAPGSTLSTNTGSRATTPPKLIPSKKPLSLSDSPISSPQTISTTNNRMLSHRWVAPSFVLGRNRVAGVEASNRENKKRGSKRRRRDAIDED</sequence>
<dbReference type="Pfam" id="PF04484">
    <property type="entry name" value="QWRF"/>
    <property type="match status" value="1"/>
</dbReference>
<dbReference type="Proteomes" id="UP000607653">
    <property type="component" value="Unassembled WGS sequence"/>
</dbReference>
<feature type="region of interest" description="Disordered" evidence="1">
    <location>
        <begin position="1"/>
        <end position="45"/>
    </location>
</feature>
<feature type="compositionally biased region" description="Polar residues" evidence="1">
    <location>
        <begin position="67"/>
        <end position="80"/>
    </location>
</feature>
<organism evidence="2 3">
    <name type="scientific">Nelumbo nucifera</name>
    <name type="common">Sacred lotus</name>
    <dbReference type="NCBI Taxonomy" id="4432"/>
    <lineage>
        <taxon>Eukaryota</taxon>
        <taxon>Viridiplantae</taxon>
        <taxon>Streptophyta</taxon>
        <taxon>Embryophyta</taxon>
        <taxon>Tracheophyta</taxon>
        <taxon>Spermatophyta</taxon>
        <taxon>Magnoliopsida</taxon>
        <taxon>Proteales</taxon>
        <taxon>Nelumbonaceae</taxon>
        <taxon>Nelumbo</taxon>
    </lineage>
</organism>
<gene>
    <name evidence="2" type="ORF">HUJ06_011508</name>
</gene>
<comment type="caution">
    <text evidence="2">The sequence shown here is derived from an EMBL/GenBank/DDBJ whole genome shotgun (WGS) entry which is preliminary data.</text>
</comment>
<keyword evidence="3" id="KW-1185">Reference proteome</keyword>
<dbReference type="InterPro" id="IPR007573">
    <property type="entry name" value="QWRF"/>
</dbReference>
<reference evidence="2 3" key="1">
    <citation type="journal article" date="2020" name="Mol. Biol. Evol.">
        <title>Distinct Expression and Methylation Patterns for Genes with Different Fates following a Single Whole-Genome Duplication in Flowering Plants.</title>
        <authorList>
            <person name="Shi T."/>
            <person name="Rahmani R.S."/>
            <person name="Gugger P.F."/>
            <person name="Wang M."/>
            <person name="Li H."/>
            <person name="Zhang Y."/>
            <person name="Li Z."/>
            <person name="Wang Q."/>
            <person name="Van de Peer Y."/>
            <person name="Marchal K."/>
            <person name="Chen J."/>
        </authorList>
    </citation>
    <scope>NUCLEOTIDE SEQUENCE [LARGE SCALE GENOMIC DNA]</scope>
    <source>
        <tissue evidence="2">Leaf</tissue>
    </source>
</reference>
<dbReference type="AlphaFoldDB" id="A0A822YJG2"/>
<name>A0A822YJG2_NELNU</name>
<feature type="region of interest" description="Disordered" evidence="1">
    <location>
        <begin position="67"/>
        <end position="108"/>
    </location>
</feature>
<proteinExistence type="predicted"/>